<feature type="domain" description="Phosphatase PP2A regulatory subunit A/Splicing factor 3B subunit 1-like HEAT repeat" evidence="4">
    <location>
        <begin position="363"/>
        <end position="439"/>
    </location>
</feature>
<evidence type="ECO:0000313" key="6">
    <source>
        <dbReference type="Proteomes" id="UP000094112"/>
    </source>
</evidence>
<keyword evidence="1" id="KW-0677">Repeat</keyword>
<dbReference type="GO" id="GO:0000775">
    <property type="term" value="C:chromosome, centromeric region"/>
    <property type="evidence" value="ECO:0007669"/>
    <property type="project" value="EnsemblFungi"/>
</dbReference>
<feature type="repeat" description="HEAT" evidence="3">
    <location>
        <begin position="370"/>
        <end position="408"/>
    </location>
</feature>
<dbReference type="GO" id="GO:0019888">
    <property type="term" value="F:protein phosphatase regulator activity"/>
    <property type="evidence" value="ECO:0007669"/>
    <property type="project" value="TreeGrafter"/>
</dbReference>
<dbReference type="Gene3D" id="1.25.10.10">
    <property type="entry name" value="Leucine-rich Repeat Variant"/>
    <property type="match status" value="1"/>
</dbReference>
<dbReference type="GO" id="GO:0005816">
    <property type="term" value="C:spindle pole body"/>
    <property type="evidence" value="ECO:0007669"/>
    <property type="project" value="EnsemblFungi"/>
</dbReference>
<dbReference type="GO" id="GO:0031030">
    <property type="term" value="P:negative regulation of septation initiation signaling"/>
    <property type="evidence" value="ECO:0007669"/>
    <property type="project" value="EnsemblFungi"/>
</dbReference>
<dbReference type="AlphaFoldDB" id="A0A1E3P3N9"/>
<accession>A0A1E3P3N9</accession>
<proteinExistence type="inferred from homology"/>
<evidence type="ECO:0000256" key="1">
    <source>
        <dbReference type="ARBA" id="ARBA00022737"/>
    </source>
</evidence>
<dbReference type="GO" id="GO:0007094">
    <property type="term" value="P:mitotic spindle assembly checkpoint signaling"/>
    <property type="evidence" value="ECO:0007669"/>
    <property type="project" value="EnsemblFungi"/>
</dbReference>
<evidence type="ECO:0000313" key="5">
    <source>
        <dbReference type="EMBL" id="ODQ59870.1"/>
    </source>
</evidence>
<dbReference type="GO" id="GO:0000159">
    <property type="term" value="C:protein phosphatase type 2A complex"/>
    <property type="evidence" value="ECO:0007669"/>
    <property type="project" value="EnsemblFungi"/>
</dbReference>
<dbReference type="Proteomes" id="UP000094112">
    <property type="component" value="Unassembled WGS sequence"/>
</dbReference>
<dbReference type="PANTHER" id="PTHR10648:SF4">
    <property type="entry name" value="PROTEIN PHOSPHATASE 2 (FORMERLY 2A), REGULATORY SUBUNIT A, BETA ISOFORM-RELATED"/>
    <property type="match status" value="1"/>
</dbReference>
<dbReference type="GO" id="GO:0004722">
    <property type="term" value="F:protein serine/threonine phosphatase activity"/>
    <property type="evidence" value="ECO:0007669"/>
    <property type="project" value="EnsemblFungi"/>
</dbReference>
<dbReference type="OrthoDB" id="340346at2759"/>
<dbReference type="InterPro" id="IPR051023">
    <property type="entry name" value="PP2A_Regulatory_Subunit_A"/>
</dbReference>
<organism evidence="5 6">
    <name type="scientific">Wickerhamomyces anomalus (strain ATCC 58044 / CBS 1984 / NCYC 433 / NRRL Y-366-8)</name>
    <name type="common">Yeast</name>
    <name type="synonym">Hansenula anomala</name>
    <dbReference type="NCBI Taxonomy" id="683960"/>
    <lineage>
        <taxon>Eukaryota</taxon>
        <taxon>Fungi</taxon>
        <taxon>Dikarya</taxon>
        <taxon>Ascomycota</taxon>
        <taxon>Saccharomycotina</taxon>
        <taxon>Saccharomycetes</taxon>
        <taxon>Phaffomycetales</taxon>
        <taxon>Wickerhamomycetaceae</taxon>
        <taxon>Wickerhamomyces</taxon>
    </lineage>
</organism>
<dbReference type="GO" id="GO:0110085">
    <property type="term" value="C:mitotic actomyosin contractile ring"/>
    <property type="evidence" value="ECO:0007669"/>
    <property type="project" value="EnsemblFungi"/>
</dbReference>
<dbReference type="InterPro" id="IPR021133">
    <property type="entry name" value="HEAT_type_2"/>
</dbReference>
<dbReference type="GO" id="GO:0005934">
    <property type="term" value="C:cellular bud tip"/>
    <property type="evidence" value="ECO:0007669"/>
    <property type="project" value="EnsemblFungi"/>
</dbReference>
<dbReference type="GO" id="GO:0090443">
    <property type="term" value="C:FAR/SIN/STRIPAK complex"/>
    <property type="evidence" value="ECO:0007669"/>
    <property type="project" value="EnsemblFungi"/>
</dbReference>
<dbReference type="GO" id="GO:0030952">
    <property type="term" value="P:establishment or maintenance of cytoskeleton polarity"/>
    <property type="evidence" value="ECO:0007669"/>
    <property type="project" value="EnsemblFungi"/>
</dbReference>
<dbReference type="PANTHER" id="PTHR10648">
    <property type="entry name" value="SERINE/THREONINE-PROTEIN PHOSPHATASE PP2A 65 KDA REGULATORY SUBUNIT"/>
    <property type="match status" value="1"/>
</dbReference>
<sequence length="626" mass="70336">MSESSDDLYPLALLMDELKHDDVANRVVAMQKLDTISLALGPERTRDELIPFLREVAHEDEDEVYAALAEQLGHFVPLVGGAEYAPILLPVLEELASTDEPIVTEKAVKSLNTIASQLTEDQLKNEIYPLIESLTDASWFSKKVAATGLFESIITRVDDESRNKLLTIYAKLTQDESPLVRRPAASHLPKIIDLLSEHENLSNESDWELISSMFQSLTNDHQDSVKLLSVDALISIASFFHKRGDNSHNQELLKSSLKLIQDNSWRVRYMAADRFEKIAINFEDNQSDIDELIDPFLKLLSDNEGEVRKAIAKQLPGFGKLIPKNVLLNKIIPQVEELSNDPSEIVRSSLASEITGLTPLLDKDVVIKDLLPIFLTMLKDDYPEVKLNIISKLKIVNDVIGIDLLAQSLLPAISELAKDKQWRVRLAIIEYIPLLAEQLGVSFFDEELGDLVLSWLWDSVYSIREAAVNNLEQLAKIFGSKWADDEIISRILKSDSNSLNNFVYRITSLFTLTRLIPVVDSEITVNEILPFIDGLVQDHVPNIRFNVAKSYLVTAKALLNINDEDNEELKDASSTQKGIPSQEAISYIKEKILPNVETLKNDDDTDVKYFATQSYNGINSILEAQS</sequence>
<dbReference type="GeneID" id="30200618"/>
<keyword evidence="6" id="KW-1185">Reference proteome</keyword>
<dbReference type="GO" id="GO:0005935">
    <property type="term" value="C:cellular bud neck"/>
    <property type="evidence" value="ECO:0007669"/>
    <property type="project" value="EnsemblFungi"/>
</dbReference>
<feature type="domain" description="Phosphatase PP2A regulatory subunit A/Splicing factor 3B subunit 1-like HEAT repeat" evidence="4">
    <location>
        <begin position="288"/>
        <end position="361"/>
    </location>
</feature>
<feature type="repeat" description="HEAT" evidence="3">
    <location>
        <begin position="409"/>
        <end position="447"/>
    </location>
</feature>
<dbReference type="InterPro" id="IPR016024">
    <property type="entry name" value="ARM-type_fold"/>
</dbReference>
<gene>
    <name evidence="5" type="ORF">WICANDRAFT_62454</name>
</gene>
<feature type="repeat" description="HEAT" evidence="3">
    <location>
        <begin position="49"/>
        <end position="86"/>
    </location>
</feature>
<dbReference type="GO" id="GO:0006417">
    <property type="term" value="P:regulation of translation"/>
    <property type="evidence" value="ECO:0007669"/>
    <property type="project" value="EnsemblFungi"/>
</dbReference>
<reference evidence="5 6" key="1">
    <citation type="journal article" date="2016" name="Proc. Natl. Acad. Sci. U.S.A.">
        <title>Comparative genomics of biotechnologically important yeasts.</title>
        <authorList>
            <person name="Riley R."/>
            <person name="Haridas S."/>
            <person name="Wolfe K.H."/>
            <person name="Lopes M.R."/>
            <person name="Hittinger C.T."/>
            <person name="Goeker M."/>
            <person name="Salamov A.A."/>
            <person name="Wisecaver J.H."/>
            <person name="Long T.M."/>
            <person name="Calvey C.H."/>
            <person name="Aerts A.L."/>
            <person name="Barry K.W."/>
            <person name="Choi C."/>
            <person name="Clum A."/>
            <person name="Coughlan A.Y."/>
            <person name="Deshpande S."/>
            <person name="Douglass A.P."/>
            <person name="Hanson S.J."/>
            <person name="Klenk H.-P."/>
            <person name="LaButti K.M."/>
            <person name="Lapidus A."/>
            <person name="Lindquist E.A."/>
            <person name="Lipzen A.M."/>
            <person name="Meier-Kolthoff J.P."/>
            <person name="Ohm R.A."/>
            <person name="Otillar R.P."/>
            <person name="Pangilinan J.L."/>
            <person name="Peng Y."/>
            <person name="Rokas A."/>
            <person name="Rosa C.A."/>
            <person name="Scheuner C."/>
            <person name="Sibirny A.A."/>
            <person name="Slot J.C."/>
            <person name="Stielow J.B."/>
            <person name="Sun H."/>
            <person name="Kurtzman C.P."/>
            <person name="Blackwell M."/>
            <person name="Grigoriev I.V."/>
            <person name="Jeffries T.W."/>
        </authorList>
    </citation>
    <scope>NUCLEOTIDE SEQUENCE [LARGE SCALE GENOMIC DNA]</scope>
    <source>
        <strain evidence="6">ATCC 58044 / CBS 1984 / NCYC 433 / NRRL Y-366-8</strain>
    </source>
</reference>
<dbReference type="EMBL" id="KV454210">
    <property type="protein sequence ID" value="ODQ59870.1"/>
    <property type="molecule type" value="Genomic_DNA"/>
</dbReference>
<dbReference type="RefSeq" id="XP_019039077.1">
    <property type="nucleotide sequence ID" value="XM_019183372.1"/>
</dbReference>
<feature type="repeat" description="HEAT" evidence="3">
    <location>
        <begin position="592"/>
        <end position="626"/>
    </location>
</feature>
<dbReference type="GO" id="GO:0005634">
    <property type="term" value="C:nucleus"/>
    <property type="evidence" value="ECO:0007669"/>
    <property type="project" value="EnsemblFungi"/>
</dbReference>
<protein>
    <recommendedName>
        <fullName evidence="4">Phosphatase PP2A regulatory subunit A/Splicing factor 3B subunit 1-like HEAT repeat domain-containing protein</fullName>
    </recommendedName>
</protein>
<dbReference type="GO" id="GO:0043332">
    <property type="term" value="C:mating projection tip"/>
    <property type="evidence" value="ECO:0007669"/>
    <property type="project" value="EnsemblFungi"/>
</dbReference>
<dbReference type="GO" id="GO:1990813">
    <property type="term" value="P:meiotic centromeric cohesion protection in anaphase I"/>
    <property type="evidence" value="ECO:0007669"/>
    <property type="project" value="EnsemblFungi"/>
</dbReference>
<feature type="repeat" description="HEAT" evidence="3">
    <location>
        <begin position="331"/>
        <end position="369"/>
    </location>
</feature>
<evidence type="ECO:0000256" key="3">
    <source>
        <dbReference type="PROSITE-ProRule" id="PRU00103"/>
    </source>
</evidence>
<evidence type="ECO:0000259" key="4">
    <source>
        <dbReference type="Pfam" id="PF22646"/>
    </source>
</evidence>
<dbReference type="InterPro" id="IPR011989">
    <property type="entry name" value="ARM-like"/>
</dbReference>
<dbReference type="PROSITE" id="PS50077">
    <property type="entry name" value="HEAT_REPEAT"/>
    <property type="match status" value="8"/>
</dbReference>
<dbReference type="Pfam" id="PF22646">
    <property type="entry name" value="PPP2R1A-like_HEAT"/>
    <property type="match status" value="2"/>
</dbReference>
<feature type="repeat" description="HEAT" evidence="3">
    <location>
        <begin position="292"/>
        <end position="330"/>
    </location>
</feature>
<dbReference type="FunFam" id="1.25.10.10:FF:000062">
    <property type="entry name" value="Serine/threonine-protein phosphatase 2A regulatory subunit A alpha isoform"/>
    <property type="match status" value="1"/>
</dbReference>
<dbReference type="STRING" id="683960.A0A1E3P3N9"/>
<evidence type="ECO:0000256" key="2">
    <source>
        <dbReference type="ARBA" id="ARBA00038332"/>
    </source>
</evidence>
<name>A0A1E3P3N9_WICAA</name>
<dbReference type="GO" id="GO:0005829">
    <property type="term" value="C:cytosol"/>
    <property type="evidence" value="ECO:0007669"/>
    <property type="project" value="TreeGrafter"/>
</dbReference>
<dbReference type="InterPro" id="IPR054573">
    <property type="entry name" value="PP2A/SF3B1-like_HEAT"/>
</dbReference>
<comment type="similarity">
    <text evidence="2">Belongs to the phosphatase 2A regulatory subunit A family.</text>
</comment>
<feature type="repeat" description="HEAT" evidence="3">
    <location>
        <begin position="165"/>
        <end position="203"/>
    </location>
</feature>
<dbReference type="SUPFAM" id="SSF48371">
    <property type="entry name" value="ARM repeat"/>
    <property type="match status" value="1"/>
</dbReference>
<feature type="repeat" description="HEAT" evidence="3">
    <location>
        <begin position="88"/>
        <end position="126"/>
    </location>
</feature>